<comment type="similarity">
    <text evidence="7">Belongs to the binding-protein-dependent transport system permease family.</text>
</comment>
<dbReference type="PANTHER" id="PTHR30151">
    <property type="entry name" value="ALKANE SULFONATE ABC TRANSPORTER-RELATED, MEMBRANE SUBUNIT"/>
    <property type="match status" value="1"/>
</dbReference>
<reference evidence="9 10" key="1">
    <citation type="submission" date="2018-10" db="EMBL/GenBank/DDBJ databases">
        <authorList>
            <person name="Criscuolo A."/>
        </authorList>
    </citation>
    <scope>NUCLEOTIDE SEQUENCE [LARGE SCALE GENOMIC DNA]</scope>
    <source>
        <strain evidence="9">DnA1</strain>
    </source>
</reference>
<evidence type="ECO:0000259" key="8">
    <source>
        <dbReference type="PROSITE" id="PS50928"/>
    </source>
</evidence>
<keyword evidence="6 7" id="KW-0472">Membrane</keyword>
<evidence type="ECO:0000256" key="7">
    <source>
        <dbReference type="RuleBase" id="RU363032"/>
    </source>
</evidence>
<evidence type="ECO:0000256" key="2">
    <source>
        <dbReference type="ARBA" id="ARBA00022448"/>
    </source>
</evidence>
<feature type="transmembrane region" description="Helical" evidence="7">
    <location>
        <begin position="237"/>
        <end position="259"/>
    </location>
</feature>
<organism evidence="9 10">
    <name type="scientific">Pigmentiphaga humi</name>
    <dbReference type="NCBI Taxonomy" id="2478468"/>
    <lineage>
        <taxon>Bacteria</taxon>
        <taxon>Pseudomonadati</taxon>
        <taxon>Pseudomonadota</taxon>
        <taxon>Betaproteobacteria</taxon>
        <taxon>Burkholderiales</taxon>
        <taxon>Alcaligenaceae</taxon>
        <taxon>Pigmentiphaga</taxon>
    </lineage>
</organism>
<proteinExistence type="inferred from homology"/>
<dbReference type="SUPFAM" id="SSF161098">
    <property type="entry name" value="MetI-like"/>
    <property type="match status" value="1"/>
</dbReference>
<dbReference type="CDD" id="cd06261">
    <property type="entry name" value="TM_PBP2"/>
    <property type="match status" value="1"/>
</dbReference>
<evidence type="ECO:0000256" key="4">
    <source>
        <dbReference type="ARBA" id="ARBA00022692"/>
    </source>
</evidence>
<dbReference type="GO" id="GO:0005886">
    <property type="term" value="C:plasma membrane"/>
    <property type="evidence" value="ECO:0007669"/>
    <property type="project" value="UniProtKB-SubCell"/>
</dbReference>
<keyword evidence="4 7" id="KW-0812">Transmembrane</keyword>
<protein>
    <submittedName>
        <fullName evidence="9">Aliphatic sulfonates transport permease protein SsuC</fullName>
    </submittedName>
</protein>
<dbReference type="AlphaFoldDB" id="A0A3P4B0K5"/>
<evidence type="ECO:0000256" key="3">
    <source>
        <dbReference type="ARBA" id="ARBA00022475"/>
    </source>
</evidence>
<evidence type="ECO:0000256" key="5">
    <source>
        <dbReference type="ARBA" id="ARBA00022989"/>
    </source>
</evidence>
<evidence type="ECO:0000313" key="10">
    <source>
        <dbReference type="Proteomes" id="UP000277294"/>
    </source>
</evidence>
<keyword evidence="5 7" id="KW-1133">Transmembrane helix</keyword>
<feature type="transmembrane region" description="Helical" evidence="7">
    <location>
        <begin position="80"/>
        <end position="103"/>
    </location>
</feature>
<dbReference type="PROSITE" id="PS50928">
    <property type="entry name" value="ABC_TM1"/>
    <property type="match status" value="1"/>
</dbReference>
<dbReference type="Proteomes" id="UP000277294">
    <property type="component" value="Unassembled WGS sequence"/>
</dbReference>
<gene>
    <name evidence="9" type="primary">ssuC_8</name>
    <name evidence="9" type="ORF">PIGHUM_01879</name>
</gene>
<dbReference type="PANTHER" id="PTHR30151:SF0">
    <property type="entry name" value="ABC TRANSPORTER PERMEASE PROTEIN MJ0413-RELATED"/>
    <property type="match status" value="1"/>
</dbReference>
<evidence type="ECO:0000256" key="6">
    <source>
        <dbReference type="ARBA" id="ARBA00023136"/>
    </source>
</evidence>
<accession>A0A3P4B0K5</accession>
<dbReference type="InterPro" id="IPR000515">
    <property type="entry name" value="MetI-like"/>
</dbReference>
<dbReference type="Gene3D" id="1.10.3720.10">
    <property type="entry name" value="MetI-like"/>
    <property type="match status" value="1"/>
</dbReference>
<dbReference type="OrthoDB" id="8859188at2"/>
<feature type="transmembrane region" description="Helical" evidence="7">
    <location>
        <begin position="197"/>
        <end position="217"/>
    </location>
</feature>
<feature type="domain" description="ABC transmembrane type-1" evidence="8">
    <location>
        <begin position="76"/>
        <end position="260"/>
    </location>
</feature>
<keyword evidence="3" id="KW-1003">Cell membrane</keyword>
<dbReference type="EMBL" id="UWPJ01000016">
    <property type="protein sequence ID" value="VCU69814.1"/>
    <property type="molecule type" value="Genomic_DNA"/>
</dbReference>
<dbReference type="InterPro" id="IPR035906">
    <property type="entry name" value="MetI-like_sf"/>
</dbReference>
<evidence type="ECO:0000256" key="1">
    <source>
        <dbReference type="ARBA" id="ARBA00004651"/>
    </source>
</evidence>
<dbReference type="GO" id="GO:0055085">
    <property type="term" value="P:transmembrane transport"/>
    <property type="evidence" value="ECO:0007669"/>
    <property type="project" value="InterPro"/>
</dbReference>
<comment type="subcellular location">
    <subcellularLocation>
        <location evidence="1 7">Cell membrane</location>
        <topology evidence="1 7">Multi-pass membrane protein</topology>
    </subcellularLocation>
</comment>
<feature type="transmembrane region" description="Helical" evidence="7">
    <location>
        <begin position="124"/>
        <end position="151"/>
    </location>
</feature>
<sequence length="275" mass="28745">MSTSGSMAAQLMRKQSFLGAAREQTWLISTAFTVFVLAAWEGLAMAGVLPEYIYGPVEIAAAFVALARSGDLAAQTGPSLYRALSGFFIGSAIGVMLGLLAGVSRVFRDLFDLTQSFTHPIPKIALFPAIAVLLGFTDKSRILVIAISAFYPSYLNAMNGALGINARLLWVARNVGASKLRSFFQVVVPAAMPRALVGVRISLMISFVLMVATEVVGHSNGLGAGLMQAYRDGEYGAMYAGIVAVALCGVVANAVLQLVARGLGVGRHSGGASHG</sequence>
<dbReference type="Pfam" id="PF00528">
    <property type="entry name" value="BPD_transp_1"/>
    <property type="match status" value="1"/>
</dbReference>
<keyword evidence="10" id="KW-1185">Reference proteome</keyword>
<dbReference type="RefSeq" id="WP_124079328.1">
    <property type="nucleotide sequence ID" value="NZ_UWPJ01000016.1"/>
</dbReference>
<evidence type="ECO:0000313" key="9">
    <source>
        <dbReference type="EMBL" id="VCU69814.1"/>
    </source>
</evidence>
<name>A0A3P4B0K5_9BURK</name>
<keyword evidence="2 7" id="KW-0813">Transport</keyword>